<evidence type="ECO:0000259" key="6">
    <source>
        <dbReference type="PROSITE" id="PS50885"/>
    </source>
</evidence>
<organism evidence="7 8">
    <name type="scientific">Desulfomonile tiedjei</name>
    <dbReference type="NCBI Taxonomy" id="2358"/>
    <lineage>
        <taxon>Bacteria</taxon>
        <taxon>Pseudomonadati</taxon>
        <taxon>Thermodesulfobacteriota</taxon>
        <taxon>Desulfomonilia</taxon>
        <taxon>Desulfomonilales</taxon>
        <taxon>Desulfomonilaceae</taxon>
        <taxon>Desulfomonile</taxon>
    </lineage>
</organism>
<comment type="similarity">
    <text evidence="2">Belongs to the methyl-accepting chemotaxis (MCP) protein family.</text>
</comment>
<dbReference type="PANTHER" id="PTHR32089:SF112">
    <property type="entry name" value="LYSOZYME-LIKE PROTEIN-RELATED"/>
    <property type="match status" value="1"/>
</dbReference>
<evidence type="ECO:0000256" key="1">
    <source>
        <dbReference type="ARBA" id="ARBA00023224"/>
    </source>
</evidence>
<keyword evidence="1 3" id="KW-0807">Transducer</keyword>
<gene>
    <name evidence="7" type="ORF">HY912_12160</name>
</gene>
<feature type="transmembrane region" description="Helical" evidence="4">
    <location>
        <begin position="335"/>
        <end position="355"/>
    </location>
</feature>
<dbReference type="Proteomes" id="UP000807825">
    <property type="component" value="Unassembled WGS sequence"/>
</dbReference>
<feature type="domain" description="Methyl-accepting transducer" evidence="5">
    <location>
        <begin position="414"/>
        <end position="650"/>
    </location>
</feature>
<dbReference type="GO" id="GO:0007165">
    <property type="term" value="P:signal transduction"/>
    <property type="evidence" value="ECO:0007669"/>
    <property type="project" value="UniProtKB-KW"/>
</dbReference>
<dbReference type="SUPFAM" id="SSF58104">
    <property type="entry name" value="Methyl-accepting chemotaxis protein (MCP) signaling domain"/>
    <property type="match status" value="1"/>
</dbReference>
<reference evidence="7" key="1">
    <citation type="submission" date="2020-07" db="EMBL/GenBank/DDBJ databases">
        <title>Huge and variable diversity of episymbiotic CPR bacteria and DPANN archaea in groundwater ecosystems.</title>
        <authorList>
            <person name="He C.Y."/>
            <person name="Keren R."/>
            <person name="Whittaker M."/>
            <person name="Farag I.F."/>
            <person name="Doudna J."/>
            <person name="Cate J.H.D."/>
            <person name="Banfield J.F."/>
        </authorList>
    </citation>
    <scope>NUCLEOTIDE SEQUENCE</scope>
    <source>
        <strain evidence="7">NC_groundwater_1664_Pr3_B-0.1um_52_9</strain>
    </source>
</reference>
<evidence type="ECO:0000259" key="5">
    <source>
        <dbReference type="PROSITE" id="PS50111"/>
    </source>
</evidence>
<keyword evidence="4" id="KW-0472">Membrane</keyword>
<feature type="domain" description="HAMP" evidence="6">
    <location>
        <begin position="356"/>
        <end position="409"/>
    </location>
</feature>
<evidence type="ECO:0000313" key="7">
    <source>
        <dbReference type="EMBL" id="MBI5250240.1"/>
    </source>
</evidence>
<dbReference type="Gene3D" id="1.10.287.950">
    <property type="entry name" value="Methyl-accepting chemotaxis protein"/>
    <property type="match status" value="1"/>
</dbReference>
<keyword evidence="4" id="KW-0812">Transmembrane</keyword>
<evidence type="ECO:0000256" key="2">
    <source>
        <dbReference type="ARBA" id="ARBA00029447"/>
    </source>
</evidence>
<evidence type="ECO:0000256" key="3">
    <source>
        <dbReference type="PROSITE-ProRule" id="PRU00284"/>
    </source>
</evidence>
<dbReference type="InterPro" id="IPR004089">
    <property type="entry name" value="MCPsignal_dom"/>
</dbReference>
<dbReference type="PROSITE" id="PS50885">
    <property type="entry name" value="HAMP"/>
    <property type="match status" value="1"/>
</dbReference>
<evidence type="ECO:0000256" key="4">
    <source>
        <dbReference type="SAM" id="Phobius"/>
    </source>
</evidence>
<keyword evidence="4" id="KW-1133">Transmembrane helix</keyword>
<accession>A0A9D6V432</accession>
<dbReference type="SMART" id="SM00283">
    <property type="entry name" value="MA"/>
    <property type="match status" value="1"/>
</dbReference>
<dbReference type="SMART" id="SM00304">
    <property type="entry name" value="HAMP"/>
    <property type="match status" value="1"/>
</dbReference>
<dbReference type="Pfam" id="PF00015">
    <property type="entry name" value="MCPsignal"/>
    <property type="match status" value="1"/>
</dbReference>
<dbReference type="Gene3D" id="3.30.450.20">
    <property type="entry name" value="PAS domain"/>
    <property type="match status" value="1"/>
</dbReference>
<proteinExistence type="inferred from homology"/>
<dbReference type="PANTHER" id="PTHR32089">
    <property type="entry name" value="METHYL-ACCEPTING CHEMOTAXIS PROTEIN MCPB"/>
    <property type="match status" value="1"/>
</dbReference>
<dbReference type="CDD" id="cd18774">
    <property type="entry name" value="PDC2_HK_sensor"/>
    <property type="match status" value="1"/>
</dbReference>
<sequence length="691" mass="74446">MLNILRRSLMNKVVVFCLFFSLIPAALVGYFSFTRASAALQEAQLEKLEAARDLAAKNVADYLSATVNDLVFLAGSNSVQEAYEILSFYAEAQESQNEALQLEIDTDKYSRIVEKIDPLFKRWIALYEPSEAHHDLLAVVGSGIGHVSYSVKRAKDFNVDIKTGSLRDSILAGLFDKVSKTQKPTMSDFGYYEPISGPAAFVGVPVLKDGKKFLGMLALRIGPEKIDSLMSLTADIGRTGNAFIVGEDLLMRSNARGTTDAIMKQKVDSRASREAVGAKKGIGQIEGTRGQQVLTAWSPVGLKNLASLAPGFDWGIVVNIDAEEAFSPITALGRWVLVIVPAIGLFVGLIAFTLVRPVTRVITEIAGKVRELSAGDMTTEMPQTKRTDELGSLVFELRNLVKAMRSRLRQVLEATNVLSTSAAGISATVSELAQNIAMTSSSVAQTVATVEEVKQAALMASDTAKDVARSSHRAVEVSQDGRQATEVTIDRMGLIRVQMQSIAETVVMLSEHSESIEKIIETVKDLANQSNLLAVNASIEAARAGEQGKGFAVVAHEIKNLSEQSDEATSQVRSLLMDTRNRISAVVLAAEQGTKAVEGGVQESNRAGESIQTLAETVSRAAQAARMIEATSEQQTAGVSQVAQAMANIESATRQNSAGMEHIHEATKKLDQLAAQLESLLGIYVLEKKAR</sequence>
<name>A0A9D6V432_9BACT</name>
<evidence type="ECO:0000313" key="8">
    <source>
        <dbReference type="Proteomes" id="UP000807825"/>
    </source>
</evidence>
<dbReference type="EMBL" id="JACRDE010000322">
    <property type="protein sequence ID" value="MBI5250240.1"/>
    <property type="molecule type" value="Genomic_DNA"/>
</dbReference>
<comment type="caution">
    <text evidence="7">The sequence shown here is derived from an EMBL/GenBank/DDBJ whole genome shotgun (WGS) entry which is preliminary data.</text>
</comment>
<dbReference type="InterPro" id="IPR003660">
    <property type="entry name" value="HAMP_dom"/>
</dbReference>
<dbReference type="PROSITE" id="PS50111">
    <property type="entry name" value="CHEMOTAXIS_TRANSDUC_2"/>
    <property type="match status" value="1"/>
</dbReference>
<dbReference type="GO" id="GO:0016020">
    <property type="term" value="C:membrane"/>
    <property type="evidence" value="ECO:0007669"/>
    <property type="project" value="InterPro"/>
</dbReference>
<dbReference type="AlphaFoldDB" id="A0A9D6V432"/>
<protein>
    <submittedName>
        <fullName evidence="7">Methyl-accepting chemotaxis protein</fullName>
    </submittedName>
</protein>